<feature type="transmembrane region" description="Helical" evidence="1">
    <location>
        <begin position="195"/>
        <end position="215"/>
    </location>
</feature>
<proteinExistence type="predicted"/>
<evidence type="ECO:0000256" key="1">
    <source>
        <dbReference type="SAM" id="Phobius"/>
    </source>
</evidence>
<evidence type="ECO:0000313" key="2">
    <source>
        <dbReference type="EMBL" id="CAI5444124.1"/>
    </source>
</evidence>
<keyword evidence="1" id="KW-0472">Membrane</keyword>
<dbReference type="OrthoDB" id="5832387at2759"/>
<accession>A0A9P1IF15</accession>
<gene>
    <name evidence="2" type="ORF">CAMP_LOCUS6761</name>
</gene>
<comment type="caution">
    <text evidence="2">The sequence shown here is derived from an EMBL/GenBank/DDBJ whole genome shotgun (WGS) entry which is preliminary data.</text>
</comment>
<evidence type="ECO:0000313" key="3">
    <source>
        <dbReference type="Proteomes" id="UP001152747"/>
    </source>
</evidence>
<name>A0A9P1IF15_9PELO</name>
<sequence>MRVFILIRILFFTLIATAISLFLFHSKFCVNFRPHQLEKIHSNCEQHLKSAISFENAKSRVRRTPRSINVLVRSKEIGEVEHLLNSDSNFEEPGNYTTLEPEDNSTTTSDFSNETTIVYTTPQEANLTSDTSEASTSAPKREILSKSRYLSSSDWHHIEFEGQKLRIQTRSCFDYDFKYILVTDSSYISQILSPLRLLFIVIITSLLLSLLDIALKYILKTGSLIQTLVHSTIQFLLWSFNLIYIELFRRNWQKSWESHSNLQFSPVYPGQWLLFEVVAFLIVMLIIFDTIAFNYSNYRLRFENSQGVYRIIEREEEEERKRRGQIGQNEEDEEYLNASVYPRVI</sequence>
<feature type="transmembrane region" description="Helical" evidence="1">
    <location>
        <begin position="272"/>
        <end position="295"/>
    </location>
</feature>
<dbReference type="Proteomes" id="UP001152747">
    <property type="component" value="Unassembled WGS sequence"/>
</dbReference>
<keyword evidence="1" id="KW-0812">Transmembrane</keyword>
<keyword evidence="1" id="KW-1133">Transmembrane helix</keyword>
<dbReference type="EMBL" id="CANHGI010000003">
    <property type="protein sequence ID" value="CAI5444124.1"/>
    <property type="molecule type" value="Genomic_DNA"/>
</dbReference>
<dbReference type="AlphaFoldDB" id="A0A9P1IF15"/>
<protein>
    <submittedName>
        <fullName evidence="2">Uncharacterized protein</fullName>
    </submittedName>
</protein>
<organism evidence="2 3">
    <name type="scientific">Caenorhabditis angaria</name>
    <dbReference type="NCBI Taxonomy" id="860376"/>
    <lineage>
        <taxon>Eukaryota</taxon>
        <taxon>Metazoa</taxon>
        <taxon>Ecdysozoa</taxon>
        <taxon>Nematoda</taxon>
        <taxon>Chromadorea</taxon>
        <taxon>Rhabditida</taxon>
        <taxon>Rhabditina</taxon>
        <taxon>Rhabditomorpha</taxon>
        <taxon>Rhabditoidea</taxon>
        <taxon>Rhabditidae</taxon>
        <taxon>Peloderinae</taxon>
        <taxon>Caenorhabditis</taxon>
    </lineage>
</organism>
<reference evidence="2" key="1">
    <citation type="submission" date="2022-11" db="EMBL/GenBank/DDBJ databases">
        <authorList>
            <person name="Kikuchi T."/>
        </authorList>
    </citation>
    <scope>NUCLEOTIDE SEQUENCE</scope>
    <source>
        <strain evidence="2">PS1010</strain>
    </source>
</reference>
<keyword evidence="3" id="KW-1185">Reference proteome</keyword>